<dbReference type="EMBL" id="BSNI01000001">
    <property type="protein sequence ID" value="GLQ16353.1"/>
    <property type="molecule type" value="Genomic_DNA"/>
</dbReference>
<keyword evidence="1" id="KW-0472">Membrane</keyword>
<proteinExistence type="predicted"/>
<sequence>MQGHSRALFYFNILGLAACSLFLVVAFPSEDIFALLFSFALWSLWLTLSTPLIYALVEVPVDHPKRHYAYYARASWTVLVLHQVATIAVGGIWFWGMGFFDQYAPIYTFSLLGVMAIIGLGMTTYYHRKYFGVPLDAL</sequence>
<feature type="transmembrane region" description="Helical" evidence="1">
    <location>
        <begin position="33"/>
        <end position="57"/>
    </location>
</feature>
<keyword evidence="1" id="KW-1133">Transmembrane helix</keyword>
<accession>A0ABQ5UM32</accession>
<feature type="transmembrane region" description="Helical" evidence="1">
    <location>
        <begin position="7"/>
        <end position="27"/>
    </location>
</feature>
<keyword evidence="3" id="KW-1185">Reference proteome</keyword>
<reference evidence="2" key="2">
    <citation type="submission" date="2023-01" db="EMBL/GenBank/DDBJ databases">
        <title>Draft genome sequence of Maritalea porphyrae strain NBRC 107169.</title>
        <authorList>
            <person name="Sun Q."/>
            <person name="Mori K."/>
        </authorList>
    </citation>
    <scope>NUCLEOTIDE SEQUENCE</scope>
    <source>
        <strain evidence="2">NBRC 107169</strain>
    </source>
</reference>
<evidence type="ECO:0000313" key="2">
    <source>
        <dbReference type="EMBL" id="GLQ16353.1"/>
    </source>
</evidence>
<dbReference type="RefSeq" id="WP_284361927.1">
    <property type="nucleotide sequence ID" value="NZ_BSNI01000001.1"/>
</dbReference>
<gene>
    <name evidence="2" type="ORF">GCM10007879_06020</name>
</gene>
<keyword evidence="1" id="KW-0812">Transmembrane</keyword>
<evidence type="ECO:0000313" key="3">
    <source>
        <dbReference type="Proteomes" id="UP001161405"/>
    </source>
</evidence>
<evidence type="ECO:0000256" key="1">
    <source>
        <dbReference type="SAM" id="Phobius"/>
    </source>
</evidence>
<dbReference type="Proteomes" id="UP001161405">
    <property type="component" value="Unassembled WGS sequence"/>
</dbReference>
<feature type="transmembrane region" description="Helical" evidence="1">
    <location>
        <begin position="78"/>
        <end position="100"/>
    </location>
</feature>
<dbReference type="PROSITE" id="PS51257">
    <property type="entry name" value="PROKAR_LIPOPROTEIN"/>
    <property type="match status" value="1"/>
</dbReference>
<feature type="transmembrane region" description="Helical" evidence="1">
    <location>
        <begin position="106"/>
        <end position="126"/>
    </location>
</feature>
<name>A0ABQ5UM32_9HYPH</name>
<organism evidence="2 3">
    <name type="scientific">Maritalea porphyrae</name>
    <dbReference type="NCBI Taxonomy" id="880732"/>
    <lineage>
        <taxon>Bacteria</taxon>
        <taxon>Pseudomonadati</taxon>
        <taxon>Pseudomonadota</taxon>
        <taxon>Alphaproteobacteria</taxon>
        <taxon>Hyphomicrobiales</taxon>
        <taxon>Devosiaceae</taxon>
        <taxon>Maritalea</taxon>
    </lineage>
</organism>
<protein>
    <submittedName>
        <fullName evidence="2">Uncharacterized protein</fullName>
    </submittedName>
</protein>
<comment type="caution">
    <text evidence="2">The sequence shown here is derived from an EMBL/GenBank/DDBJ whole genome shotgun (WGS) entry which is preliminary data.</text>
</comment>
<reference evidence="2" key="1">
    <citation type="journal article" date="2014" name="Int. J. Syst. Evol. Microbiol.">
        <title>Complete genome of a new Firmicutes species belonging to the dominant human colonic microbiota ('Ruminococcus bicirculans') reveals two chromosomes and a selective capacity to utilize plant glucans.</title>
        <authorList>
            <consortium name="NISC Comparative Sequencing Program"/>
            <person name="Wegmann U."/>
            <person name="Louis P."/>
            <person name="Goesmann A."/>
            <person name="Henrissat B."/>
            <person name="Duncan S.H."/>
            <person name="Flint H.J."/>
        </authorList>
    </citation>
    <scope>NUCLEOTIDE SEQUENCE</scope>
    <source>
        <strain evidence="2">NBRC 107169</strain>
    </source>
</reference>